<dbReference type="InterPro" id="IPR000719">
    <property type="entry name" value="Prot_kinase_dom"/>
</dbReference>
<keyword evidence="2 5" id="KW-0547">Nucleotide-binding</keyword>
<feature type="compositionally biased region" description="Basic and acidic residues" evidence="6">
    <location>
        <begin position="82"/>
        <end position="94"/>
    </location>
</feature>
<keyword evidence="3 8" id="KW-0418">Kinase</keyword>
<protein>
    <submittedName>
        <fullName evidence="8">Serine/threonine protein kinase</fullName>
    </submittedName>
</protein>
<dbReference type="AlphaFoldDB" id="A0A3M2LNU7"/>
<dbReference type="InterPro" id="IPR011009">
    <property type="entry name" value="Kinase-like_dom_sf"/>
</dbReference>
<evidence type="ECO:0000313" key="9">
    <source>
        <dbReference type="Proteomes" id="UP000282674"/>
    </source>
</evidence>
<name>A0A3M2LNU7_9ACTN</name>
<keyword evidence="1" id="KW-0808">Transferase</keyword>
<feature type="compositionally biased region" description="Low complexity" evidence="6">
    <location>
        <begin position="418"/>
        <end position="430"/>
    </location>
</feature>
<gene>
    <name evidence="8" type="ORF">EBO15_34840</name>
</gene>
<feature type="region of interest" description="Disordered" evidence="6">
    <location>
        <begin position="375"/>
        <end position="459"/>
    </location>
</feature>
<proteinExistence type="predicted"/>
<dbReference type="SUPFAM" id="SSF56112">
    <property type="entry name" value="Protein kinase-like (PK-like)"/>
    <property type="match status" value="1"/>
</dbReference>
<dbReference type="EMBL" id="RFFG01000099">
    <property type="protein sequence ID" value="RMI37765.1"/>
    <property type="molecule type" value="Genomic_DNA"/>
</dbReference>
<evidence type="ECO:0000256" key="4">
    <source>
        <dbReference type="ARBA" id="ARBA00022840"/>
    </source>
</evidence>
<sequence>MTESLSTSRRRMRPSHGIENRRSDSSPPVTSARHVEDHRMANRRRPGTPGLRSEEQNRSLEAGFLAGSQRDRSRAGPTAARGEQHRMEPLRDADPRRVGRYRLVARLGGGGMGEVFLGSSPGGMTVAVKIVREHLLVGDPAFRERFAREVAAARLVGGFYTAQVVDADTDAEPPWLATAYIPGPSLYDAVRERGEPLPEHAVRVLGAGLAEGLAAVHDRGVVHRDLTPRNVILADGGPRIIDFGIARALDAAPQNPATAVLGTPEFMSPEQARGRRTGPSGDVFSLGSVLAFAATGRSPFAAESPLASLHRVIDDPPDLRGVPAGLRPLVAACLSKDADARPSVDDVLARLTSPAEAVTEWLPRDVADMVTDYRTRTSSALRPTRVYTEAPPGKPERPKPKPKPKPKPAARPAPKPAAKPAAKAATKPPANTRPPSPPVKTAPPPKPAASPSSSSGDSDNEIPKILAGLAAIAAGIAFLHFYVGGARGAAVGDCVYQWNNRVWNKDPCKHPIIGETSYMVTARLTPYGSTGYCPGMVDRTAVFTATKKQYAVTLCLRALKRN</sequence>
<dbReference type="Proteomes" id="UP000282674">
    <property type="component" value="Unassembled WGS sequence"/>
</dbReference>
<dbReference type="PROSITE" id="PS00107">
    <property type="entry name" value="PROTEIN_KINASE_ATP"/>
    <property type="match status" value="1"/>
</dbReference>
<evidence type="ECO:0000256" key="3">
    <source>
        <dbReference type="ARBA" id="ARBA00022777"/>
    </source>
</evidence>
<dbReference type="InterPro" id="IPR017441">
    <property type="entry name" value="Protein_kinase_ATP_BS"/>
</dbReference>
<evidence type="ECO:0000313" key="8">
    <source>
        <dbReference type="EMBL" id="RMI37765.1"/>
    </source>
</evidence>
<organism evidence="8 9">
    <name type="scientific">Actinomadura harenae</name>
    <dbReference type="NCBI Taxonomy" id="2483351"/>
    <lineage>
        <taxon>Bacteria</taxon>
        <taxon>Bacillati</taxon>
        <taxon>Actinomycetota</taxon>
        <taxon>Actinomycetes</taxon>
        <taxon>Streptosporangiales</taxon>
        <taxon>Thermomonosporaceae</taxon>
        <taxon>Actinomadura</taxon>
    </lineage>
</organism>
<keyword evidence="8" id="KW-0723">Serine/threonine-protein kinase</keyword>
<dbReference type="PANTHER" id="PTHR43289:SF34">
    <property type="entry name" value="SERINE_THREONINE-PROTEIN KINASE YBDM-RELATED"/>
    <property type="match status" value="1"/>
</dbReference>
<feature type="domain" description="Protein kinase" evidence="7">
    <location>
        <begin position="101"/>
        <end position="362"/>
    </location>
</feature>
<evidence type="ECO:0000256" key="2">
    <source>
        <dbReference type="ARBA" id="ARBA00022741"/>
    </source>
</evidence>
<dbReference type="Pfam" id="PF00069">
    <property type="entry name" value="Pkinase"/>
    <property type="match status" value="1"/>
</dbReference>
<feature type="region of interest" description="Disordered" evidence="6">
    <location>
        <begin position="1"/>
        <end position="94"/>
    </location>
</feature>
<accession>A0A3M2LNU7</accession>
<feature type="binding site" evidence="5">
    <location>
        <position position="129"/>
    </location>
    <ligand>
        <name>ATP</name>
        <dbReference type="ChEBI" id="CHEBI:30616"/>
    </ligand>
</feature>
<evidence type="ECO:0000256" key="6">
    <source>
        <dbReference type="SAM" id="MobiDB-lite"/>
    </source>
</evidence>
<dbReference type="PROSITE" id="PS50011">
    <property type="entry name" value="PROTEIN_KINASE_DOM"/>
    <property type="match status" value="1"/>
</dbReference>
<dbReference type="PROSITE" id="PS00109">
    <property type="entry name" value="PROTEIN_KINASE_TYR"/>
    <property type="match status" value="1"/>
</dbReference>
<evidence type="ECO:0000256" key="1">
    <source>
        <dbReference type="ARBA" id="ARBA00022679"/>
    </source>
</evidence>
<comment type="caution">
    <text evidence="8">The sequence shown here is derived from an EMBL/GenBank/DDBJ whole genome shotgun (WGS) entry which is preliminary data.</text>
</comment>
<evidence type="ECO:0000256" key="5">
    <source>
        <dbReference type="PROSITE-ProRule" id="PRU10141"/>
    </source>
</evidence>
<feature type="compositionally biased region" description="Pro residues" evidence="6">
    <location>
        <begin position="431"/>
        <end position="448"/>
    </location>
</feature>
<dbReference type="PANTHER" id="PTHR43289">
    <property type="entry name" value="MITOGEN-ACTIVATED PROTEIN KINASE KINASE KINASE 20-RELATED"/>
    <property type="match status" value="1"/>
</dbReference>
<evidence type="ECO:0000259" key="7">
    <source>
        <dbReference type="PROSITE" id="PS50011"/>
    </source>
</evidence>
<dbReference type="GO" id="GO:0005524">
    <property type="term" value="F:ATP binding"/>
    <property type="evidence" value="ECO:0007669"/>
    <property type="project" value="UniProtKB-UniRule"/>
</dbReference>
<dbReference type="Gene3D" id="3.30.200.20">
    <property type="entry name" value="Phosphorylase Kinase, domain 1"/>
    <property type="match status" value="1"/>
</dbReference>
<dbReference type="CDD" id="cd14014">
    <property type="entry name" value="STKc_PknB_like"/>
    <property type="match status" value="1"/>
</dbReference>
<dbReference type="InterPro" id="IPR008266">
    <property type="entry name" value="Tyr_kinase_AS"/>
</dbReference>
<dbReference type="GO" id="GO:0004674">
    <property type="term" value="F:protein serine/threonine kinase activity"/>
    <property type="evidence" value="ECO:0007669"/>
    <property type="project" value="UniProtKB-KW"/>
</dbReference>
<keyword evidence="9" id="KW-1185">Reference proteome</keyword>
<dbReference type="Gene3D" id="1.10.510.10">
    <property type="entry name" value="Transferase(Phosphotransferase) domain 1"/>
    <property type="match status" value="1"/>
</dbReference>
<reference evidence="8 9" key="1">
    <citation type="submission" date="2018-10" db="EMBL/GenBank/DDBJ databases">
        <title>Isolation from soil.</title>
        <authorList>
            <person name="Hu J."/>
        </authorList>
    </citation>
    <scope>NUCLEOTIDE SEQUENCE [LARGE SCALE GENOMIC DNA]</scope>
    <source>
        <strain evidence="8 9">NEAU-Ht49</strain>
    </source>
</reference>
<keyword evidence="4 5" id="KW-0067">ATP-binding</keyword>